<feature type="domain" description="DNA-binding transcriptional repressor CapW C-terminal dimerisation" evidence="2">
    <location>
        <begin position="211"/>
        <end position="276"/>
    </location>
</feature>
<evidence type="ECO:0000259" key="1">
    <source>
        <dbReference type="Pfam" id="PF13280"/>
    </source>
</evidence>
<dbReference type="PROSITE" id="PS52050">
    <property type="entry name" value="WYL"/>
    <property type="match status" value="1"/>
</dbReference>
<reference evidence="4 5" key="1">
    <citation type="submission" date="2018-04" db="EMBL/GenBank/DDBJ databases">
        <title>Genomic Encyclopedia of Archaeal and Bacterial Type Strains, Phase II (KMG-II): from individual species to whole genera.</title>
        <authorList>
            <person name="Goeker M."/>
        </authorList>
    </citation>
    <scope>NUCLEOTIDE SEQUENCE [LARGE SCALE GENOMIC DNA]</scope>
    <source>
        <strain evidence="4 5">DSM 5822</strain>
    </source>
</reference>
<accession>A0A2T5ITH3</accession>
<evidence type="ECO:0000259" key="2">
    <source>
        <dbReference type="Pfam" id="PF26107"/>
    </source>
</evidence>
<name>A0A2T5ITH3_9GAMM</name>
<dbReference type="InterPro" id="IPR059020">
    <property type="entry name" value="CapW_CTD"/>
</dbReference>
<dbReference type="InterPro" id="IPR016634">
    <property type="entry name" value="CapW-like"/>
</dbReference>
<dbReference type="AlphaFoldDB" id="A0A2T5ITH3"/>
<dbReference type="Pfam" id="PF26109">
    <property type="entry name" value="WHD_BrxR"/>
    <property type="match status" value="1"/>
</dbReference>
<comment type="caution">
    <text evidence="4">The sequence shown here is derived from an EMBL/GenBank/DDBJ whole genome shotgun (WGS) entry which is preliminary data.</text>
</comment>
<dbReference type="PANTHER" id="PTHR34580:SF1">
    <property type="entry name" value="PROTEIN PAFC"/>
    <property type="match status" value="1"/>
</dbReference>
<dbReference type="InterPro" id="IPR059019">
    <property type="entry name" value="WHD_CapW"/>
</dbReference>
<dbReference type="RefSeq" id="WP_107866918.1">
    <property type="nucleotide sequence ID" value="NZ_QAON01000023.1"/>
</dbReference>
<proteinExistence type="predicted"/>
<keyword evidence="5" id="KW-1185">Reference proteome</keyword>
<organism evidence="4 5">
    <name type="scientific">Agitococcus lubricus</name>
    <dbReference type="NCBI Taxonomy" id="1077255"/>
    <lineage>
        <taxon>Bacteria</taxon>
        <taxon>Pseudomonadati</taxon>
        <taxon>Pseudomonadota</taxon>
        <taxon>Gammaproteobacteria</taxon>
        <taxon>Moraxellales</taxon>
        <taxon>Moraxellaceae</taxon>
        <taxon>Agitococcus</taxon>
    </lineage>
</organism>
<evidence type="ECO:0000313" key="5">
    <source>
        <dbReference type="Proteomes" id="UP000244223"/>
    </source>
</evidence>
<evidence type="ECO:0000313" key="4">
    <source>
        <dbReference type="EMBL" id="PTQ87131.1"/>
    </source>
</evidence>
<dbReference type="Pfam" id="PF13280">
    <property type="entry name" value="WYL"/>
    <property type="match status" value="1"/>
</dbReference>
<protein>
    <submittedName>
        <fullName evidence="4">WYL domain-containing protein</fullName>
    </submittedName>
</protein>
<dbReference type="Proteomes" id="UP000244223">
    <property type="component" value="Unassembled WGS sequence"/>
</dbReference>
<evidence type="ECO:0000259" key="3">
    <source>
        <dbReference type="Pfam" id="PF26109"/>
    </source>
</evidence>
<feature type="domain" description="WYL" evidence="1">
    <location>
        <begin position="123"/>
        <end position="190"/>
    </location>
</feature>
<dbReference type="OrthoDB" id="9815009at2"/>
<dbReference type="InterPro" id="IPR026881">
    <property type="entry name" value="WYL_dom"/>
</dbReference>
<dbReference type="Pfam" id="PF26107">
    <property type="entry name" value="BrxR_CTD"/>
    <property type="match status" value="1"/>
</dbReference>
<dbReference type="InterPro" id="IPR051534">
    <property type="entry name" value="CBASS_pafABC_assoc_protein"/>
</dbReference>
<dbReference type="EMBL" id="QAON01000023">
    <property type="protein sequence ID" value="PTQ87131.1"/>
    <property type="molecule type" value="Genomic_DNA"/>
</dbReference>
<dbReference type="PANTHER" id="PTHR34580">
    <property type="match status" value="1"/>
</dbReference>
<feature type="domain" description="DNA-binding transcriptional repressor CapW winged helix-turn-helix" evidence="3">
    <location>
        <begin position="15"/>
        <end position="92"/>
    </location>
</feature>
<dbReference type="PIRSF" id="PIRSF015558">
    <property type="entry name" value="Txn_reg_DeoR_prd"/>
    <property type="match status" value="1"/>
</dbReference>
<gene>
    <name evidence="4" type="ORF">C8N29_12320</name>
</gene>
<sequence length="302" mass="34723">MSSTFDLSEYSVPQRDRLAFIELLLYFMGELRRSDIVSRFGIQSAAATRDLAIYKKLAPSNIDYNTKQKNYVLGQAFKPLFQFSSERVLSWISKSFGDGEPTQLNPWLATDIPARLTQPAIDTLSVVTRAIHQRSILAIHYHSLSSGLTEREIVPFALIDNGQRWHVRAYDRHHQDFRDFVITRIQHPQVRKDSIIQPHELSEQDTQWTRIVELDLVPHPNRPRPEITELDYGMIDGHLRVRLRASSVGYILRCWNVDCSADHHLNDPAIRLWLSDPLTLYGVKSAVLAPGYVPPTSQTRRV</sequence>